<gene>
    <name evidence="2" type="ORF">U6A24_18110</name>
</gene>
<accession>A0ABU5ZZT1</accession>
<protein>
    <submittedName>
        <fullName evidence="2">FAD-dependent oxidoreductase</fullName>
        <ecNumber evidence="2">1.-.-.-</ecNumber>
    </submittedName>
</protein>
<sequence>MNFSYWEHKTWLSNIDFTIVGSGIVGLSCALRLKNKFPKAKIVVLERGILPNGASTKNAGFACFGSLSEIIDDLNSHSEEEVLQLVQKRYDGLHLLRKNLGDRAVDYQPNKGFELFTIQDQLLYEECLSKKEQINTLLNPIFEDPVFATQQNTFNFKKIQPQYIVNQFEGQIDTGKMMQSLLNKVQARGIHLLNNCMVTEINDINTSVEIKTDHFTFSTNKVLIATNGFASQLGIEQVKPARAQVVITKPIKGLHIKGTFHLDKGYYYFRNIDNRILLGGGRNLDFATEETTQLGQTQLVQQKLEQLLGEIILPNVDFEIEHRWSGIMGVGNQKKAIVKQVSNNTFCGVRLGGMGVAIGSIVGTELADLL</sequence>
<proteinExistence type="predicted"/>
<dbReference type="Pfam" id="PF01266">
    <property type="entry name" value="DAO"/>
    <property type="match status" value="1"/>
</dbReference>
<dbReference type="Proteomes" id="UP001327027">
    <property type="component" value="Unassembled WGS sequence"/>
</dbReference>
<name>A0ABU5ZZT1_9FLAO</name>
<evidence type="ECO:0000259" key="1">
    <source>
        <dbReference type="Pfam" id="PF01266"/>
    </source>
</evidence>
<dbReference type="GO" id="GO:0016491">
    <property type="term" value="F:oxidoreductase activity"/>
    <property type="evidence" value="ECO:0007669"/>
    <property type="project" value="UniProtKB-KW"/>
</dbReference>
<feature type="domain" description="FAD dependent oxidoreductase" evidence="1">
    <location>
        <begin position="16"/>
        <end position="369"/>
    </location>
</feature>
<organism evidence="2 3">
    <name type="scientific">Aquimarina gracilis</name>
    <dbReference type="NCBI Taxonomy" id="874422"/>
    <lineage>
        <taxon>Bacteria</taxon>
        <taxon>Pseudomonadati</taxon>
        <taxon>Bacteroidota</taxon>
        <taxon>Flavobacteriia</taxon>
        <taxon>Flavobacteriales</taxon>
        <taxon>Flavobacteriaceae</taxon>
        <taxon>Aquimarina</taxon>
    </lineage>
</organism>
<dbReference type="Gene3D" id="3.50.50.60">
    <property type="entry name" value="FAD/NAD(P)-binding domain"/>
    <property type="match status" value="1"/>
</dbReference>
<dbReference type="RefSeq" id="WP_324181422.1">
    <property type="nucleotide sequence ID" value="NZ_BAABAW010000014.1"/>
</dbReference>
<dbReference type="PANTHER" id="PTHR13847:SF281">
    <property type="entry name" value="FAD DEPENDENT OXIDOREDUCTASE DOMAIN-CONTAINING PROTEIN"/>
    <property type="match status" value="1"/>
</dbReference>
<dbReference type="PANTHER" id="PTHR13847">
    <property type="entry name" value="SARCOSINE DEHYDROGENASE-RELATED"/>
    <property type="match status" value="1"/>
</dbReference>
<dbReference type="EC" id="1.-.-.-" evidence="2"/>
<evidence type="ECO:0000313" key="3">
    <source>
        <dbReference type="Proteomes" id="UP001327027"/>
    </source>
</evidence>
<comment type="caution">
    <text evidence="2">The sequence shown here is derived from an EMBL/GenBank/DDBJ whole genome shotgun (WGS) entry which is preliminary data.</text>
</comment>
<keyword evidence="2" id="KW-0560">Oxidoreductase</keyword>
<keyword evidence="3" id="KW-1185">Reference proteome</keyword>
<dbReference type="InterPro" id="IPR006076">
    <property type="entry name" value="FAD-dep_OxRdtase"/>
</dbReference>
<dbReference type="EMBL" id="JAYKLX010000009">
    <property type="protein sequence ID" value="MEB3347395.1"/>
    <property type="molecule type" value="Genomic_DNA"/>
</dbReference>
<dbReference type="InterPro" id="IPR036188">
    <property type="entry name" value="FAD/NAD-bd_sf"/>
</dbReference>
<evidence type="ECO:0000313" key="2">
    <source>
        <dbReference type="EMBL" id="MEB3347395.1"/>
    </source>
</evidence>
<reference evidence="2 3" key="1">
    <citation type="journal article" date="2013" name="Int. J. Syst. Evol. Microbiol.">
        <title>Aquimarina gracilis sp. nov., isolated from the gut microflora of a mussel, Mytilus coruscus, and emended description of Aquimarina spongiae.</title>
        <authorList>
            <person name="Park S.C."/>
            <person name="Choe H.N."/>
            <person name="Baik K.S."/>
            <person name="Seong C.N."/>
        </authorList>
    </citation>
    <scope>NUCLEOTIDE SEQUENCE [LARGE SCALE GENOMIC DNA]</scope>
    <source>
        <strain evidence="2 3">PSC32</strain>
    </source>
</reference>
<dbReference type="SUPFAM" id="SSF51905">
    <property type="entry name" value="FAD/NAD(P)-binding domain"/>
    <property type="match status" value="1"/>
</dbReference>
<dbReference type="Gene3D" id="3.30.9.10">
    <property type="entry name" value="D-Amino Acid Oxidase, subunit A, domain 2"/>
    <property type="match status" value="1"/>
</dbReference>